<reference evidence="2 3" key="1">
    <citation type="submission" date="2023-09" db="EMBL/GenBank/DDBJ databases">
        <authorList>
            <person name="Rey-Velasco X."/>
        </authorList>
    </citation>
    <scope>NUCLEOTIDE SEQUENCE [LARGE SCALE GENOMIC DNA]</scope>
    <source>
        <strain evidence="2 3">F117</strain>
    </source>
</reference>
<feature type="region of interest" description="Disordered" evidence="1">
    <location>
        <begin position="22"/>
        <end position="69"/>
    </location>
</feature>
<comment type="caution">
    <text evidence="2">The sequence shown here is derived from an EMBL/GenBank/DDBJ whole genome shotgun (WGS) entry which is preliminary data.</text>
</comment>
<sequence>MDKEIDIKELEKRWEVIKNADKNRSQKEFQDATQKKEDQEIDRNDDSAKVKSERESDFDFQDLKKKDKK</sequence>
<name>A0ABU3D397_9FLAO</name>
<dbReference type="Proteomes" id="UP001262582">
    <property type="component" value="Unassembled WGS sequence"/>
</dbReference>
<protein>
    <submittedName>
        <fullName evidence="2">Uncharacterized protein</fullName>
    </submittedName>
</protein>
<organism evidence="2 3">
    <name type="scientific">Autumnicola musiva</name>
    <dbReference type="NCBI Taxonomy" id="3075589"/>
    <lineage>
        <taxon>Bacteria</taxon>
        <taxon>Pseudomonadati</taxon>
        <taxon>Bacteroidota</taxon>
        <taxon>Flavobacteriia</taxon>
        <taxon>Flavobacteriales</taxon>
        <taxon>Flavobacteriaceae</taxon>
        <taxon>Autumnicola</taxon>
    </lineage>
</organism>
<evidence type="ECO:0000313" key="2">
    <source>
        <dbReference type="EMBL" id="MDT0676003.1"/>
    </source>
</evidence>
<dbReference type="EMBL" id="JAVRHK010000003">
    <property type="protein sequence ID" value="MDT0676003.1"/>
    <property type="molecule type" value="Genomic_DNA"/>
</dbReference>
<proteinExistence type="predicted"/>
<evidence type="ECO:0000313" key="3">
    <source>
        <dbReference type="Proteomes" id="UP001262582"/>
    </source>
</evidence>
<accession>A0ABU3D397</accession>
<gene>
    <name evidence="2" type="ORF">RM539_05335</name>
</gene>
<evidence type="ECO:0000256" key="1">
    <source>
        <dbReference type="SAM" id="MobiDB-lite"/>
    </source>
</evidence>
<dbReference type="RefSeq" id="WP_311502399.1">
    <property type="nucleotide sequence ID" value="NZ_JAVRHK010000003.1"/>
</dbReference>
<keyword evidence="3" id="KW-1185">Reference proteome</keyword>